<dbReference type="PANTHER" id="PTHR23077:SF12">
    <property type="entry name" value="PEROXISOMAL ATPASE PEX1"/>
    <property type="match status" value="1"/>
</dbReference>
<dbReference type="Pfam" id="PF17862">
    <property type="entry name" value="AAA_lid_3"/>
    <property type="match status" value="1"/>
</dbReference>
<dbReference type="Gene3D" id="2.40.40.20">
    <property type="match status" value="1"/>
</dbReference>
<evidence type="ECO:0000256" key="9">
    <source>
        <dbReference type="ARBA" id="ARBA00022840"/>
    </source>
</evidence>
<dbReference type="Gene3D" id="3.40.50.300">
    <property type="entry name" value="P-loop containing nucleotide triphosphate hydrolases"/>
    <property type="match status" value="2"/>
</dbReference>
<evidence type="ECO:0000256" key="15">
    <source>
        <dbReference type="ARBA" id="ARBA00046271"/>
    </source>
</evidence>
<name>A0A131YIF1_RHIAP</name>
<evidence type="ECO:0000256" key="5">
    <source>
        <dbReference type="ARBA" id="ARBA00022593"/>
    </source>
</evidence>
<dbReference type="Pfam" id="PF00004">
    <property type="entry name" value="AAA"/>
    <property type="match status" value="2"/>
</dbReference>
<keyword evidence="12" id="KW-0576">Peroxisome</keyword>
<sequence length="1177" mass="129204">MEALEVASLRFSRFSSCFIRIPNGWVRQATSSNDEVVIFELNSVETACKAFVSWNHETTQDGCIEINTQFAELCGFREGEEVTAQRRGNVHRAEQVAVQTSSLGDYEKLVECSSFLESHLMNQVRAIWPGMKFLMWTTPSSPIVLDVVSAVPDCKPVLLVRNTVVSVVPSTESQTVLPSHSSTPRALSESNSLRSLASVVGSFPSWVWSSVLSNQAARRLHPPLPPEQSIESTLTWHIDVCFTARVIPRKFFTIEPLPAHNVEKLVHKHPTTIFVSRSQLHPCDLGSDAQLAVTFIANISKIASPQEKLAKAALDSKGESSASQQQATQVVLPDRETCFVRVFAVPTAWTDFNLLHGSDLALVPDALRRQLGLDYASKLTIKSLSASEQPVALKSITLHPIGNTTFTERNITSTFHSWCRGVSASVYPVVLSSGGLLRLKSGERGAQTDFLIKLSHQNSDVQDAANDNQSSESEMKYCFLSDSASVNVHLGKAVKAQRSKKCTLELPVSNISLLNPDLQAPRLEELGGVKELCEKGFAWLRLLTAAQPTAVQLCGQQQLVGDVLLITGQRGSGKTTLAKSLALCMLQSPPFSHVEIIECSSLRGKRPEKIAKTWEHMVSECCFREPVVLVFDDLDTLAGAVAGPEQEKSPDALYFNKVADAFFHTLAALRDSCTRVAVIVTGRSREAFNTRLTASHGQHVFYTVLAIPPPNKAEREEILRCLVKMRPHLSNSQFDYSKVAHQTEGCYAKDLAAILDRATHAFYADTAGDTTSTAAMDGLEREIILLDDHFECVLEEYCPTSLRGLNLRAEHTLHWRDAGGLDDVKQTLQEVFLWPTKYPELFANSPIRPLSGLLLYGAPGTGKTLLAGIVASECAVNFISIKGPELLSKYIGASEQAVRNVFQRAHSAKPCIIFFDEFDSIAPRRGHDSTGVTDRVVNQLLTLLDGVETSTGVYVLAATSRPDLIDPALLRPGRLDKCLHCPLPNTAERASILSALSRKLLLADDVDLESVAARTEHFSGADLQALLYTAQLEVVHEVFPENELHGDSPGRRFDYSWSSDDSPVLGESEFFYAPSVSQGPTEPVPDKARQLQQEVSALSENLLGQGPRRQQHRRSRRDSTALALSIYQRHLEQALANTSASISAAERSKFDAIYSLFRSGSSLAELRMAAGQRVTLA</sequence>
<dbReference type="PROSITE" id="PS00674">
    <property type="entry name" value="AAA"/>
    <property type="match status" value="1"/>
</dbReference>
<dbReference type="InterPro" id="IPR041569">
    <property type="entry name" value="AAA_lid_3"/>
</dbReference>
<evidence type="ECO:0000256" key="6">
    <source>
        <dbReference type="ARBA" id="ARBA00022737"/>
    </source>
</evidence>
<dbReference type="GO" id="GO:0016558">
    <property type="term" value="P:protein import into peroxisome matrix"/>
    <property type="evidence" value="ECO:0007669"/>
    <property type="project" value="TreeGrafter"/>
</dbReference>
<dbReference type="InterPro" id="IPR003959">
    <property type="entry name" value="ATPase_AAA_core"/>
</dbReference>
<dbReference type="CDD" id="cd00009">
    <property type="entry name" value="AAA"/>
    <property type="match status" value="1"/>
</dbReference>
<accession>A0A131YIF1</accession>
<reference evidence="19" key="1">
    <citation type="journal article" date="2016" name="Ticks Tick Borne Dis.">
        <title>De novo assembly and annotation of the salivary gland transcriptome of Rhipicephalus appendiculatus male and female ticks during blood feeding.</title>
        <authorList>
            <person name="de Castro M.H."/>
            <person name="de Klerk D."/>
            <person name="Pienaar R."/>
            <person name="Latif A.A."/>
            <person name="Rees D.J."/>
            <person name="Mans B.J."/>
        </authorList>
    </citation>
    <scope>NUCLEOTIDE SEQUENCE</scope>
    <source>
        <tissue evidence="19">Salivary glands</tissue>
    </source>
</reference>
<keyword evidence="3" id="KW-0813">Transport</keyword>
<keyword evidence="6" id="KW-0677">Repeat</keyword>
<comment type="catalytic activity">
    <reaction evidence="16">
        <text>ATP + H2O = ADP + phosphate + H(+)</text>
        <dbReference type="Rhea" id="RHEA:13065"/>
        <dbReference type="ChEBI" id="CHEBI:15377"/>
        <dbReference type="ChEBI" id="CHEBI:15378"/>
        <dbReference type="ChEBI" id="CHEBI:30616"/>
        <dbReference type="ChEBI" id="CHEBI:43474"/>
        <dbReference type="ChEBI" id="CHEBI:456216"/>
    </reaction>
    <physiologicalReaction direction="left-to-right" evidence="16">
        <dbReference type="Rhea" id="RHEA:13066"/>
    </physiologicalReaction>
</comment>
<dbReference type="Gene3D" id="3.10.330.10">
    <property type="match status" value="1"/>
</dbReference>
<keyword evidence="9" id="KW-0067">ATP-binding</keyword>
<dbReference type="GO" id="GO:0016887">
    <property type="term" value="F:ATP hydrolysis activity"/>
    <property type="evidence" value="ECO:0007669"/>
    <property type="project" value="InterPro"/>
</dbReference>
<feature type="domain" description="AAA+ ATPase" evidence="18">
    <location>
        <begin position="849"/>
        <end position="985"/>
    </location>
</feature>
<dbReference type="GO" id="GO:0005524">
    <property type="term" value="F:ATP binding"/>
    <property type="evidence" value="ECO:0007669"/>
    <property type="project" value="UniProtKB-KW"/>
</dbReference>
<evidence type="ECO:0000256" key="2">
    <source>
        <dbReference type="ARBA" id="ARBA00006914"/>
    </source>
</evidence>
<evidence type="ECO:0000256" key="14">
    <source>
        <dbReference type="ARBA" id="ARBA00034532"/>
    </source>
</evidence>
<evidence type="ECO:0000256" key="4">
    <source>
        <dbReference type="ARBA" id="ARBA00022490"/>
    </source>
</evidence>
<evidence type="ECO:0000256" key="7">
    <source>
        <dbReference type="ARBA" id="ARBA00022741"/>
    </source>
</evidence>
<dbReference type="InterPro" id="IPR050168">
    <property type="entry name" value="AAA_ATPase_domain"/>
</dbReference>
<keyword evidence="4" id="KW-0963">Cytoplasm</keyword>
<dbReference type="FunFam" id="3.40.50.300:FF:000149">
    <property type="entry name" value="Nuclear valosin-containing protein-like"/>
    <property type="match status" value="1"/>
</dbReference>
<dbReference type="InterPro" id="IPR003593">
    <property type="entry name" value="AAA+_ATPase"/>
</dbReference>
<dbReference type="SUPFAM" id="SSF52540">
    <property type="entry name" value="P-loop containing nucleoside triphosphate hydrolases"/>
    <property type="match status" value="2"/>
</dbReference>
<dbReference type="SUPFAM" id="SSF54585">
    <property type="entry name" value="Cdc48 domain 2-like"/>
    <property type="match status" value="1"/>
</dbReference>
<evidence type="ECO:0000256" key="16">
    <source>
        <dbReference type="ARBA" id="ARBA00048778"/>
    </source>
</evidence>
<keyword evidence="5" id="KW-0962">Peroxisome biogenesis</keyword>
<dbReference type="Gene3D" id="1.10.8.60">
    <property type="match status" value="2"/>
</dbReference>
<keyword evidence="7" id="KW-0547">Nucleotide-binding</keyword>
<dbReference type="Pfam" id="PF09262">
    <property type="entry name" value="PEX-1N"/>
    <property type="match status" value="1"/>
</dbReference>
<organism evidence="19">
    <name type="scientific">Rhipicephalus appendiculatus</name>
    <name type="common">Brown ear tick</name>
    <dbReference type="NCBI Taxonomy" id="34631"/>
    <lineage>
        <taxon>Eukaryota</taxon>
        <taxon>Metazoa</taxon>
        <taxon>Ecdysozoa</taxon>
        <taxon>Arthropoda</taxon>
        <taxon>Chelicerata</taxon>
        <taxon>Arachnida</taxon>
        <taxon>Acari</taxon>
        <taxon>Parasitiformes</taxon>
        <taxon>Ixodida</taxon>
        <taxon>Ixodoidea</taxon>
        <taxon>Ixodidae</taxon>
        <taxon>Rhipicephalinae</taxon>
        <taxon>Rhipicephalus</taxon>
        <taxon>Rhipicephalus</taxon>
    </lineage>
</organism>
<dbReference type="InterPro" id="IPR029067">
    <property type="entry name" value="CDC48_domain_2-like_sf"/>
</dbReference>
<evidence type="ECO:0000256" key="12">
    <source>
        <dbReference type="ARBA" id="ARBA00023140"/>
    </source>
</evidence>
<comment type="subunit">
    <text evidence="17">Interacts with PEX6; forming the PEX1-PEX6 AAA ATPase complex, which is composed of a heterohexamer formed by a trimer of PEX1-PEX6 dimers.</text>
</comment>
<evidence type="ECO:0000256" key="8">
    <source>
        <dbReference type="ARBA" id="ARBA00022801"/>
    </source>
</evidence>
<dbReference type="SMART" id="SM00382">
    <property type="entry name" value="AAA"/>
    <property type="match status" value="2"/>
</dbReference>
<comment type="subcellular location">
    <subcellularLocation>
        <location evidence="1">Cytoplasm</location>
        <location evidence="1">Cytosol</location>
    </subcellularLocation>
    <subcellularLocation>
        <location evidence="15">Peroxisome membrane</location>
    </subcellularLocation>
</comment>
<dbReference type="FunFam" id="1.10.8.60:FF:000105">
    <property type="entry name" value="PeRoXisome assembly factor"/>
    <property type="match status" value="1"/>
</dbReference>
<dbReference type="SUPFAM" id="SSF50692">
    <property type="entry name" value="ADC-like"/>
    <property type="match status" value="1"/>
</dbReference>
<dbReference type="GO" id="GO:0005778">
    <property type="term" value="C:peroxisomal membrane"/>
    <property type="evidence" value="ECO:0007669"/>
    <property type="project" value="UniProtKB-SubCell"/>
</dbReference>
<dbReference type="InterPro" id="IPR027417">
    <property type="entry name" value="P-loop_NTPase"/>
</dbReference>
<keyword evidence="8" id="KW-0378">Hydrolase</keyword>
<dbReference type="EMBL" id="GEDV01010252">
    <property type="protein sequence ID" value="JAP78305.1"/>
    <property type="molecule type" value="Transcribed_RNA"/>
</dbReference>
<dbReference type="AlphaFoldDB" id="A0A131YIF1"/>
<evidence type="ECO:0000256" key="10">
    <source>
        <dbReference type="ARBA" id="ARBA00022927"/>
    </source>
</evidence>
<evidence type="ECO:0000256" key="3">
    <source>
        <dbReference type="ARBA" id="ARBA00022448"/>
    </source>
</evidence>
<proteinExistence type="inferred from homology"/>
<dbReference type="InterPro" id="IPR015342">
    <property type="entry name" value="PEX1-N_C-lobe"/>
</dbReference>
<evidence type="ECO:0000256" key="17">
    <source>
        <dbReference type="ARBA" id="ARBA00064205"/>
    </source>
</evidence>
<dbReference type="GO" id="GO:0005829">
    <property type="term" value="C:cytosol"/>
    <property type="evidence" value="ECO:0007669"/>
    <property type="project" value="UniProtKB-SubCell"/>
</dbReference>
<evidence type="ECO:0000256" key="13">
    <source>
        <dbReference type="ARBA" id="ARBA00032509"/>
    </source>
</evidence>
<evidence type="ECO:0000259" key="18">
    <source>
        <dbReference type="SMART" id="SM00382"/>
    </source>
</evidence>
<feature type="domain" description="AAA+ ATPase" evidence="18">
    <location>
        <begin position="560"/>
        <end position="711"/>
    </location>
</feature>
<comment type="similarity">
    <text evidence="2">Belongs to the AAA ATPase family.</text>
</comment>
<evidence type="ECO:0000256" key="11">
    <source>
        <dbReference type="ARBA" id="ARBA00023136"/>
    </source>
</evidence>
<protein>
    <recommendedName>
        <fullName evidence="14">Peroxisomal ATPase PEX1</fullName>
    </recommendedName>
    <alternativeName>
        <fullName evidence="13">Peroxin-1</fullName>
    </alternativeName>
</protein>
<keyword evidence="10" id="KW-0653">Protein transport</keyword>
<evidence type="ECO:0000256" key="1">
    <source>
        <dbReference type="ARBA" id="ARBA00004514"/>
    </source>
</evidence>
<evidence type="ECO:0000313" key="19">
    <source>
        <dbReference type="EMBL" id="JAP78305.1"/>
    </source>
</evidence>
<dbReference type="PANTHER" id="PTHR23077">
    <property type="entry name" value="AAA-FAMILY ATPASE"/>
    <property type="match status" value="1"/>
</dbReference>
<dbReference type="InterPro" id="IPR009010">
    <property type="entry name" value="Asp_de-COase-like_dom_sf"/>
</dbReference>
<dbReference type="InterPro" id="IPR003960">
    <property type="entry name" value="ATPase_AAA_CS"/>
</dbReference>
<keyword evidence="11" id="KW-0472">Membrane</keyword>